<dbReference type="InterPro" id="IPR001173">
    <property type="entry name" value="Glyco_trans_2-like"/>
</dbReference>
<proteinExistence type="predicted"/>
<dbReference type="PANTHER" id="PTHR43685:SF11">
    <property type="entry name" value="GLYCOSYLTRANSFERASE TAGX-RELATED"/>
    <property type="match status" value="1"/>
</dbReference>
<dbReference type="AlphaFoldDB" id="A0AB39XRY2"/>
<evidence type="ECO:0000259" key="1">
    <source>
        <dbReference type="Pfam" id="PF00535"/>
    </source>
</evidence>
<dbReference type="Pfam" id="PF00535">
    <property type="entry name" value="Glycos_transf_2"/>
    <property type="match status" value="1"/>
</dbReference>
<accession>A0AB39XRY2</accession>
<dbReference type="CDD" id="cd00761">
    <property type="entry name" value="Glyco_tranf_GTA_type"/>
    <property type="match status" value="1"/>
</dbReference>
<protein>
    <submittedName>
        <fullName evidence="2">Glycosyltransferase family 2 protein</fullName>
    </submittedName>
</protein>
<organism evidence="2">
    <name type="scientific">Bradyrhizobium sp. LLZ17</name>
    <dbReference type="NCBI Taxonomy" id="3239388"/>
    <lineage>
        <taxon>Bacteria</taxon>
        <taxon>Pseudomonadati</taxon>
        <taxon>Pseudomonadota</taxon>
        <taxon>Alphaproteobacteria</taxon>
        <taxon>Hyphomicrobiales</taxon>
        <taxon>Nitrobacteraceae</taxon>
        <taxon>Bradyrhizobium</taxon>
    </lineage>
</organism>
<reference evidence="2" key="1">
    <citation type="submission" date="2024-08" db="EMBL/GenBank/DDBJ databases">
        <authorList>
            <person name="Chaddad Z."/>
            <person name="Lamrabet M."/>
            <person name="Bouhnik O."/>
            <person name="Alami S."/>
            <person name="Wipf D."/>
            <person name="Courty P.E."/>
            <person name="Missbah El Idrissi M."/>
        </authorList>
    </citation>
    <scope>NUCLEOTIDE SEQUENCE</scope>
    <source>
        <strain evidence="2">LLZ17</strain>
    </source>
</reference>
<dbReference type="InterPro" id="IPR029044">
    <property type="entry name" value="Nucleotide-diphossugar_trans"/>
</dbReference>
<name>A0AB39XRY2_9BRAD</name>
<dbReference type="RefSeq" id="WP_369726030.1">
    <property type="nucleotide sequence ID" value="NZ_CP165734.1"/>
</dbReference>
<dbReference type="InterPro" id="IPR050834">
    <property type="entry name" value="Glycosyltransf_2"/>
</dbReference>
<evidence type="ECO:0000313" key="2">
    <source>
        <dbReference type="EMBL" id="XDV60679.1"/>
    </source>
</evidence>
<gene>
    <name evidence="2" type="ORF">AB8Z38_15910</name>
</gene>
<dbReference type="SUPFAM" id="SSF53448">
    <property type="entry name" value="Nucleotide-diphospho-sugar transferases"/>
    <property type="match status" value="1"/>
</dbReference>
<sequence length="354" mass="39895">MTQMTPAQTISVIITNYNYDHYVGVAINSVIAQTRQADEIIVIDDGSTDQSRERIDSYGTKIRAVFQENQGIKKVSNTGYEISGGSIVLYLDADDVLYPNALELIERSFKPGVAKVQFDLDVIDRCGNFAGRRFCNFSDDTSEESVAKSFAATGTYLWPVTSGNAYSRDFLSRVMPLTPPESHDGVLNTVAPLYGRVITIVQPLGQYRIHSRNISRSNETGQTAAIPQFARRIGIRKQEFDVLREHAAALGATLPQGDLLENELVFVNYRLMARKMRDEDAQDAPRTLWNLWRAGASCILKSPITFRARSKHLLWITCLALAPTSFARQMIRLRYNRMHMLTNFRRLGRARSFA</sequence>
<feature type="domain" description="Glycosyltransferase 2-like" evidence="1">
    <location>
        <begin position="11"/>
        <end position="124"/>
    </location>
</feature>
<dbReference type="PANTHER" id="PTHR43685">
    <property type="entry name" value="GLYCOSYLTRANSFERASE"/>
    <property type="match status" value="1"/>
</dbReference>
<dbReference type="EMBL" id="CP165734">
    <property type="protein sequence ID" value="XDV60679.1"/>
    <property type="molecule type" value="Genomic_DNA"/>
</dbReference>
<dbReference type="Gene3D" id="3.90.550.10">
    <property type="entry name" value="Spore Coat Polysaccharide Biosynthesis Protein SpsA, Chain A"/>
    <property type="match status" value="1"/>
</dbReference>